<keyword evidence="4" id="KW-0862">Zinc</keyword>
<name>A0ABR3PGW3_9PEZI</name>
<dbReference type="RefSeq" id="XP_069201660.1">
    <property type="nucleotide sequence ID" value="XM_069341574.1"/>
</dbReference>
<accession>A0ABR3PGW3</accession>
<dbReference type="PANTHER" id="PTHR42978:SF5">
    <property type="entry name" value="METALLO-BETA-LACTAMASE DOMAIN-CONTAINING PROTEIN"/>
    <property type="match status" value="1"/>
</dbReference>
<evidence type="ECO:0000313" key="7">
    <source>
        <dbReference type="Proteomes" id="UP001562354"/>
    </source>
</evidence>
<dbReference type="EMBL" id="JBFMKM010000007">
    <property type="protein sequence ID" value="KAL1305387.1"/>
    <property type="molecule type" value="Genomic_DNA"/>
</dbReference>
<dbReference type="Proteomes" id="UP001562354">
    <property type="component" value="Unassembled WGS sequence"/>
</dbReference>
<organism evidence="6 7">
    <name type="scientific">Neodothiora populina</name>
    <dbReference type="NCBI Taxonomy" id="2781224"/>
    <lineage>
        <taxon>Eukaryota</taxon>
        <taxon>Fungi</taxon>
        <taxon>Dikarya</taxon>
        <taxon>Ascomycota</taxon>
        <taxon>Pezizomycotina</taxon>
        <taxon>Dothideomycetes</taxon>
        <taxon>Dothideomycetidae</taxon>
        <taxon>Dothideales</taxon>
        <taxon>Dothioraceae</taxon>
        <taxon>Neodothiora</taxon>
    </lineage>
</organism>
<comment type="caution">
    <text evidence="6">The sequence shown here is derived from an EMBL/GenBank/DDBJ whole genome shotgun (WGS) entry which is preliminary data.</text>
</comment>
<sequence length="366" mass="40644">MSESTLVPPKAPARLNIPKSNNAVRISIIDTTSRFSFPSHLFHTPTYKGTERLSGPSFSFLIEHDGERVLFDLGIRKDWENLPPGIVALAKHIGATFDIKKNVSEILEENGIPVRDGAVDTVIWSHPHFDHIGDLTTFPTSTKLVVGKGFKEGFLPAYPENQKSDVFAHDFQDRELHEIDFKQGLKIGRFDAHDYFGDGSFYLLDTPGHMVGHMCGLARTTVLPPTFVFLGGDASHHAGELRPSEYLPIPTNLVPSPIPHTVATVCPGHLFVDVHCGKSANAPFLSMSKDFNHDLEAANWSIAGLQEFDSAENVLIIIAHDPTVEAVLDFFPKGTLNDWYEKDAGAKTRWRFLGQLEQAVQENKRQ</sequence>
<evidence type="ECO:0000256" key="1">
    <source>
        <dbReference type="ARBA" id="ARBA00007749"/>
    </source>
</evidence>
<dbReference type="CDD" id="cd07730">
    <property type="entry name" value="metallo-hydrolase-like_MBL-fold"/>
    <property type="match status" value="1"/>
</dbReference>
<dbReference type="GeneID" id="95975982"/>
<evidence type="ECO:0000256" key="2">
    <source>
        <dbReference type="ARBA" id="ARBA00022723"/>
    </source>
</evidence>
<proteinExistence type="inferred from homology"/>
<dbReference type="Gene3D" id="3.60.15.10">
    <property type="entry name" value="Ribonuclease Z/Hydroxyacylglutathione hydrolase-like"/>
    <property type="match status" value="1"/>
</dbReference>
<dbReference type="Pfam" id="PF00753">
    <property type="entry name" value="Lactamase_B"/>
    <property type="match status" value="1"/>
</dbReference>
<comment type="similarity">
    <text evidence="1">Belongs to the metallo-beta-lactamase superfamily.</text>
</comment>
<evidence type="ECO:0000256" key="4">
    <source>
        <dbReference type="ARBA" id="ARBA00022833"/>
    </source>
</evidence>
<dbReference type="PANTHER" id="PTHR42978">
    <property type="entry name" value="QUORUM-QUENCHING LACTONASE YTNP-RELATED-RELATED"/>
    <property type="match status" value="1"/>
</dbReference>
<dbReference type="InterPro" id="IPR051013">
    <property type="entry name" value="MBL_superfamily_lactonases"/>
</dbReference>
<evidence type="ECO:0000259" key="5">
    <source>
        <dbReference type="SMART" id="SM00849"/>
    </source>
</evidence>
<dbReference type="InterPro" id="IPR001279">
    <property type="entry name" value="Metallo-B-lactamas"/>
</dbReference>
<feature type="domain" description="Metallo-beta-lactamase" evidence="5">
    <location>
        <begin position="56"/>
        <end position="269"/>
    </location>
</feature>
<evidence type="ECO:0000313" key="6">
    <source>
        <dbReference type="EMBL" id="KAL1305387.1"/>
    </source>
</evidence>
<dbReference type="SUPFAM" id="SSF56281">
    <property type="entry name" value="Metallo-hydrolase/oxidoreductase"/>
    <property type="match status" value="1"/>
</dbReference>
<dbReference type="SMART" id="SM00849">
    <property type="entry name" value="Lactamase_B"/>
    <property type="match status" value="1"/>
</dbReference>
<reference evidence="6 7" key="1">
    <citation type="submission" date="2024-07" db="EMBL/GenBank/DDBJ databases">
        <title>Draft sequence of the Neodothiora populina.</title>
        <authorList>
            <person name="Drown D.D."/>
            <person name="Schuette U.S."/>
            <person name="Buechlein A.B."/>
            <person name="Rusch D.R."/>
            <person name="Winton L.W."/>
            <person name="Adams G.A."/>
        </authorList>
    </citation>
    <scope>NUCLEOTIDE SEQUENCE [LARGE SCALE GENOMIC DNA]</scope>
    <source>
        <strain evidence="6 7">CPC 39397</strain>
    </source>
</reference>
<keyword evidence="3" id="KW-0378">Hydrolase</keyword>
<keyword evidence="2" id="KW-0479">Metal-binding</keyword>
<keyword evidence="7" id="KW-1185">Reference proteome</keyword>
<protein>
    <recommendedName>
        <fullName evidence="5">Metallo-beta-lactamase domain-containing protein</fullName>
    </recommendedName>
</protein>
<evidence type="ECO:0000256" key="3">
    <source>
        <dbReference type="ARBA" id="ARBA00022801"/>
    </source>
</evidence>
<gene>
    <name evidence="6" type="ORF">AAFC00_002280</name>
</gene>
<dbReference type="InterPro" id="IPR036866">
    <property type="entry name" value="RibonucZ/Hydroxyglut_hydro"/>
</dbReference>